<reference evidence="5 6" key="1">
    <citation type="submission" date="2017-11" db="EMBL/GenBank/DDBJ databases">
        <title>Draft genome sequence of magnetotactic bacterium Magnetospirillum kuznetsovii LBB-42.</title>
        <authorList>
            <person name="Grouzdev D.S."/>
            <person name="Rysina M.S."/>
            <person name="Baslerov R.V."/>
            <person name="Koziaeva V."/>
        </authorList>
    </citation>
    <scope>NUCLEOTIDE SEQUENCE [LARGE SCALE GENOMIC DNA]</scope>
    <source>
        <strain evidence="5 6">LBB-42</strain>
    </source>
</reference>
<name>A0A364P2L1_9PROT</name>
<dbReference type="PROSITE" id="PS50111">
    <property type="entry name" value="CHEMOTAXIS_TRANSDUC_2"/>
    <property type="match status" value="1"/>
</dbReference>
<dbReference type="OrthoDB" id="9814866at2"/>
<proteinExistence type="inferred from homology"/>
<keyword evidence="3" id="KW-0807">Transducer</keyword>
<feature type="domain" description="Methyl-accepting transducer" evidence="4">
    <location>
        <begin position="1"/>
        <end position="80"/>
    </location>
</feature>
<dbReference type="GO" id="GO:0005886">
    <property type="term" value="C:plasma membrane"/>
    <property type="evidence" value="ECO:0007669"/>
    <property type="project" value="TreeGrafter"/>
</dbReference>
<evidence type="ECO:0000313" key="6">
    <source>
        <dbReference type="Proteomes" id="UP000251075"/>
    </source>
</evidence>
<keyword evidence="6" id="KW-1185">Reference proteome</keyword>
<dbReference type="InterPro" id="IPR004089">
    <property type="entry name" value="MCPsignal_dom"/>
</dbReference>
<evidence type="ECO:0000256" key="2">
    <source>
        <dbReference type="ARBA" id="ARBA00029447"/>
    </source>
</evidence>
<organism evidence="5 6">
    <name type="scientific">Paramagnetospirillum kuznetsovii</name>
    <dbReference type="NCBI Taxonomy" id="2053833"/>
    <lineage>
        <taxon>Bacteria</taxon>
        <taxon>Pseudomonadati</taxon>
        <taxon>Pseudomonadota</taxon>
        <taxon>Alphaproteobacteria</taxon>
        <taxon>Rhodospirillales</taxon>
        <taxon>Magnetospirillaceae</taxon>
        <taxon>Paramagnetospirillum</taxon>
    </lineage>
</organism>
<dbReference type="GO" id="GO:0007165">
    <property type="term" value="P:signal transduction"/>
    <property type="evidence" value="ECO:0007669"/>
    <property type="project" value="UniProtKB-KW"/>
</dbReference>
<dbReference type="Pfam" id="PF00015">
    <property type="entry name" value="MCPsignal"/>
    <property type="match status" value="1"/>
</dbReference>
<dbReference type="EMBL" id="PGTO01000002">
    <property type="protein sequence ID" value="RAU23526.1"/>
    <property type="molecule type" value="Genomic_DNA"/>
</dbReference>
<dbReference type="GO" id="GO:0006935">
    <property type="term" value="P:chemotaxis"/>
    <property type="evidence" value="ECO:0007669"/>
    <property type="project" value="UniProtKB-KW"/>
</dbReference>
<sequence length="351" mass="38077">MSEPERILELTKAVHDVATDKIRLIKQVTGTTRILSLNALIEATRAGEVGRGFAVVANEVKNVSDSINTITQAMEGELSSSIDDLMSVGQTMVQQLRGSRLTDLALNMIEIIDRNLYERSCDVRWWATDSAVVDCLANDGHESAAFACKRLGVILDSYTVYLDLWIADASGRVIANGRPDRYPRAIGTNVAGEQWFKDAMASRDGSEYSVADISVNAALNNSLVATYAAAIRKGGELHGETLGALGIFFDWQPQADSVVKGVRLRPDEKASTRCLLLDGNYRVIASSDGTGILTETVPLDTRHGIAASYLDDRGSVIGYSETPGYETYEGLGWYGVIIQRPRDGAPLPSAR</sequence>
<evidence type="ECO:0000259" key="4">
    <source>
        <dbReference type="PROSITE" id="PS50111"/>
    </source>
</evidence>
<dbReference type="InterPro" id="IPR051310">
    <property type="entry name" value="MCP_chemotaxis"/>
</dbReference>
<evidence type="ECO:0000256" key="1">
    <source>
        <dbReference type="ARBA" id="ARBA00022500"/>
    </source>
</evidence>
<dbReference type="PRINTS" id="PR00260">
    <property type="entry name" value="CHEMTRNSDUCR"/>
</dbReference>
<comment type="caution">
    <text evidence="5">The sequence shown here is derived from an EMBL/GenBank/DDBJ whole genome shotgun (WGS) entry which is preliminary data.</text>
</comment>
<dbReference type="Gene3D" id="1.10.287.950">
    <property type="entry name" value="Methyl-accepting chemotaxis protein"/>
    <property type="match status" value="1"/>
</dbReference>
<dbReference type="GO" id="GO:0004888">
    <property type="term" value="F:transmembrane signaling receptor activity"/>
    <property type="evidence" value="ECO:0007669"/>
    <property type="project" value="InterPro"/>
</dbReference>
<gene>
    <name evidence="5" type="ORF">CU669_04855</name>
</gene>
<accession>A0A364P2L1</accession>
<dbReference type="PANTHER" id="PTHR43531">
    <property type="entry name" value="PROTEIN ICFG"/>
    <property type="match status" value="1"/>
</dbReference>
<evidence type="ECO:0000256" key="3">
    <source>
        <dbReference type="PROSITE-ProRule" id="PRU00284"/>
    </source>
</evidence>
<dbReference type="InterPro" id="IPR004090">
    <property type="entry name" value="Chemotax_Me-accpt_rcpt"/>
</dbReference>
<protein>
    <submittedName>
        <fullName evidence="5">Chemotaxis protein</fullName>
    </submittedName>
</protein>
<comment type="similarity">
    <text evidence="2">Belongs to the methyl-accepting chemotaxis (MCP) protein family.</text>
</comment>
<keyword evidence="1" id="KW-0145">Chemotaxis</keyword>
<dbReference type="RefSeq" id="WP_112142722.1">
    <property type="nucleotide sequence ID" value="NZ_PGTO01000002.1"/>
</dbReference>
<dbReference type="AlphaFoldDB" id="A0A364P2L1"/>
<dbReference type="Proteomes" id="UP000251075">
    <property type="component" value="Unassembled WGS sequence"/>
</dbReference>
<dbReference type="SUPFAM" id="SSF58104">
    <property type="entry name" value="Methyl-accepting chemotaxis protein (MCP) signaling domain"/>
    <property type="match status" value="1"/>
</dbReference>
<dbReference type="PANTHER" id="PTHR43531:SF11">
    <property type="entry name" value="METHYL-ACCEPTING CHEMOTAXIS PROTEIN 3"/>
    <property type="match status" value="1"/>
</dbReference>
<evidence type="ECO:0000313" key="5">
    <source>
        <dbReference type="EMBL" id="RAU23526.1"/>
    </source>
</evidence>
<dbReference type="Gene3D" id="3.30.450.20">
    <property type="entry name" value="PAS domain"/>
    <property type="match status" value="1"/>
</dbReference>